<name>B2JUP5_PARP8</name>
<keyword evidence="1" id="KW-0732">Signal</keyword>
<feature type="chain" id="PRO_5002778189" evidence="1">
    <location>
        <begin position="28"/>
        <end position="226"/>
    </location>
</feature>
<dbReference type="RefSeq" id="WP_012406372.1">
    <property type="nucleotide sequence ID" value="NC_010625.1"/>
</dbReference>
<gene>
    <name evidence="2" type="ordered locus">Bphy_7216</name>
</gene>
<dbReference type="Pfam" id="PF14366">
    <property type="entry name" value="DUF4410"/>
    <property type="match status" value="1"/>
</dbReference>
<dbReference type="OrthoDB" id="8996932at2"/>
<evidence type="ECO:0000256" key="1">
    <source>
        <dbReference type="SAM" id="SignalP"/>
    </source>
</evidence>
<evidence type="ECO:0000313" key="3">
    <source>
        <dbReference type="Proteomes" id="UP000001192"/>
    </source>
</evidence>
<keyword evidence="2" id="KW-0614">Plasmid</keyword>
<organism evidence="2 3">
    <name type="scientific">Paraburkholderia phymatum (strain DSM 17167 / CIP 108236 / LMG 21445 / STM815)</name>
    <name type="common">Burkholderia phymatum</name>
    <dbReference type="NCBI Taxonomy" id="391038"/>
    <lineage>
        <taxon>Bacteria</taxon>
        <taxon>Pseudomonadati</taxon>
        <taxon>Pseudomonadota</taxon>
        <taxon>Betaproteobacteria</taxon>
        <taxon>Burkholderiales</taxon>
        <taxon>Burkholderiaceae</taxon>
        <taxon>Paraburkholderia</taxon>
    </lineage>
</organism>
<accession>B2JUP5</accession>
<keyword evidence="3" id="KW-1185">Reference proteome</keyword>
<reference evidence="3" key="1">
    <citation type="journal article" date="2014" name="Stand. Genomic Sci.">
        <title>Complete genome sequence of Burkholderia phymatum STM815(T), a broad host range and efficient nitrogen-fixing symbiont of Mimosa species.</title>
        <authorList>
            <person name="Moulin L."/>
            <person name="Klonowska A."/>
            <person name="Caroline B."/>
            <person name="Booth K."/>
            <person name="Vriezen J.A."/>
            <person name="Melkonian R."/>
            <person name="James E.K."/>
            <person name="Young J.P."/>
            <person name="Bena G."/>
            <person name="Hauser L."/>
            <person name="Land M."/>
            <person name="Kyrpides N."/>
            <person name="Bruce D."/>
            <person name="Chain P."/>
            <person name="Copeland A."/>
            <person name="Pitluck S."/>
            <person name="Woyke T."/>
            <person name="Lizotte-Waniewski M."/>
            <person name="Bristow J."/>
            <person name="Riley M."/>
        </authorList>
    </citation>
    <scope>NUCLEOTIDE SEQUENCE [LARGE SCALE GENOMIC DNA]</scope>
    <source>
        <strain evidence="3">DSM 17167 / CIP 108236 / LMG 21445 / STM815</strain>
        <plasmid evidence="3">Plasmid pBPHY01</plasmid>
    </source>
</reference>
<sequence precursor="true">MNNRWLKGFVAAFWLWAFALLATAQQAGETSASGPVVYVSDFELDAASITPDQSRVSRARRFAGSLSPLHLSGQDPQKKSQALVTSMADRLVADLQHDGIDARRLPAGGPLPAQGWLVRGVFLAVDEGNRVRRAVVGFGAGQGKIELAVAIDGLPVESPTPLYQTVEGQSDKHAPGAMIKLNPYVVAARYAMAGNDQQADIEQAASQVAEAVVARVKTRNTAAPQP</sequence>
<dbReference type="KEGG" id="bph:Bphy_7216"/>
<dbReference type="InterPro" id="IPR025522">
    <property type="entry name" value="DUF4410"/>
</dbReference>
<evidence type="ECO:0000313" key="2">
    <source>
        <dbReference type="EMBL" id="ACC76216.1"/>
    </source>
</evidence>
<dbReference type="HOGENOM" id="CLU_1222890_0_0_4"/>
<dbReference type="AlphaFoldDB" id="B2JUP5"/>
<protein>
    <submittedName>
        <fullName evidence="2">Conserved hypothetical secreted protein</fullName>
    </submittedName>
</protein>
<proteinExistence type="predicted"/>
<dbReference type="EMBL" id="CP001045">
    <property type="protein sequence ID" value="ACC76216.1"/>
    <property type="molecule type" value="Genomic_DNA"/>
</dbReference>
<dbReference type="Proteomes" id="UP000001192">
    <property type="component" value="Plasmid pBPHY01"/>
</dbReference>
<geneLocation type="plasmid" evidence="2 3">
    <name>pBPHY01</name>
</geneLocation>
<feature type="signal peptide" evidence="1">
    <location>
        <begin position="1"/>
        <end position="27"/>
    </location>
</feature>